<name>A0A2T7A8N2_TUBBO</name>
<feature type="region of interest" description="Disordered" evidence="8">
    <location>
        <begin position="903"/>
        <end position="980"/>
    </location>
</feature>
<evidence type="ECO:0000256" key="8">
    <source>
        <dbReference type="SAM" id="MobiDB-lite"/>
    </source>
</evidence>
<dbReference type="PANTHER" id="PTHR21646:SF24">
    <property type="entry name" value="UBIQUITIN CARBOXYL-TERMINAL HYDROLASE"/>
    <property type="match status" value="1"/>
</dbReference>
<feature type="region of interest" description="Disordered" evidence="8">
    <location>
        <begin position="1204"/>
        <end position="1248"/>
    </location>
</feature>
<reference evidence="11 12" key="1">
    <citation type="submission" date="2017-04" db="EMBL/GenBank/DDBJ databases">
        <title>Draft genome sequence of Tuber borchii Vittad., a whitish edible truffle.</title>
        <authorList>
            <consortium name="DOE Joint Genome Institute"/>
            <person name="Murat C."/>
            <person name="Kuo A."/>
            <person name="Barry K.W."/>
            <person name="Clum A."/>
            <person name="Dockter R.B."/>
            <person name="Fauchery L."/>
            <person name="Iotti M."/>
            <person name="Kohler A."/>
            <person name="Labutti K."/>
            <person name="Lindquist E.A."/>
            <person name="Lipzen A."/>
            <person name="Ohm R.A."/>
            <person name="Wang M."/>
            <person name="Grigoriev I.V."/>
            <person name="Zambonelli A."/>
            <person name="Martin F.M."/>
        </authorList>
    </citation>
    <scope>NUCLEOTIDE SEQUENCE [LARGE SCALE GENOMIC DNA]</scope>
    <source>
        <strain evidence="11 12">Tbo3840</strain>
    </source>
</reference>
<feature type="region of interest" description="Disordered" evidence="8">
    <location>
        <begin position="706"/>
        <end position="739"/>
    </location>
</feature>
<dbReference type="EMBL" id="NESQ01000004">
    <property type="protein sequence ID" value="PUU84096.1"/>
    <property type="molecule type" value="Genomic_DNA"/>
</dbReference>
<protein>
    <recommendedName>
        <fullName evidence="3">ubiquitinyl hydrolase 1</fullName>
        <ecNumber evidence="3">3.4.19.12</ecNumber>
    </recommendedName>
</protein>
<dbReference type="CDD" id="cd02674">
    <property type="entry name" value="Peptidase_C19R"/>
    <property type="match status" value="1"/>
</dbReference>
<proteinExistence type="inferred from homology"/>
<dbReference type="SMART" id="SM00695">
    <property type="entry name" value="DUSP"/>
    <property type="match status" value="1"/>
</dbReference>
<dbReference type="InterPro" id="IPR028889">
    <property type="entry name" value="USP"/>
</dbReference>
<feature type="compositionally biased region" description="Acidic residues" evidence="8">
    <location>
        <begin position="812"/>
        <end position="838"/>
    </location>
</feature>
<keyword evidence="4" id="KW-0645">Protease</keyword>
<dbReference type="PROSITE" id="PS00972">
    <property type="entry name" value="USP_1"/>
    <property type="match status" value="1"/>
</dbReference>
<keyword evidence="7" id="KW-0788">Thiol protease</keyword>
<feature type="region of interest" description="Disordered" evidence="8">
    <location>
        <begin position="1344"/>
        <end position="1373"/>
    </location>
</feature>
<dbReference type="GO" id="GO:0004843">
    <property type="term" value="F:cysteine-type deubiquitinase activity"/>
    <property type="evidence" value="ECO:0007669"/>
    <property type="project" value="UniProtKB-EC"/>
</dbReference>
<dbReference type="PROSITE" id="PS00973">
    <property type="entry name" value="USP_2"/>
    <property type="match status" value="1"/>
</dbReference>
<dbReference type="InterPro" id="IPR050185">
    <property type="entry name" value="Ub_carboxyl-term_hydrolase"/>
</dbReference>
<dbReference type="SUPFAM" id="SSF143791">
    <property type="entry name" value="DUSP-like"/>
    <property type="match status" value="1"/>
</dbReference>
<dbReference type="PANTHER" id="PTHR21646">
    <property type="entry name" value="UBIQUITIN CARBOXYL-TERMINAL HYDROLASE"/>
    <property type="match status" value="1"/>
</dbReference>
<organism evidence="11 12">
    <name type="scientific">Tuber borchii</name>
    <name type="common">White truffle</name>
    <dbReference type="NCBI Taxonomy" id="42251"/>
    <lineage>
        <taxon>Eukaryota</taxon>
        <taxon>Fungi</taxon>
        <taxon>Dikarya</taxon>
        <taxon>Ascomycota</taxon>
        <taxon>Pezizomycotina</taxon>
        <taxon>Pezizomycetes</taxon>
        <taxon>Pezizales</taxon>
        <taxon>Tuberaceae</taxon>
        <taxon>Tuber</taxon>
    </lineage>
</organism>
<dbReference type="InterPro" id="IPR038765">
    <property type="entry name" value="Papain-like_cys_pep_sf"/>
</dbReference>
<dbReference type="Pfam" id="PF06337">
    <property type="entry name" value="DUSP"/>
    <property type="match status" value="1"/>
</dbReference>
<feature type="region of interest" description="Disordered" evidence="8">
    <location>
        <begin position="803"/>
        <end position="862"/>
    </location>
</feature>
<comment type="catalytic activity">
    <reaction evidence="1">
        <text>Thiol-dependent hydrolysis of ester, thioester, amide, peptide and isopeptide bonds formed by the C-terminal Gly of ubiquitin (a 76-residue protein attached to proteins as an intracellular targeting signal).</text>
        <dbReference type="EC" id="3.4.19.12"/>
    </reaction>
</comment>
<dbReference type="Proteomes" id="UP000244722">
    <property type="component" value="Unassembled WGS sequence"/>
</dbReference>
<dbReference type="SUPFAM" id="SSF54001">
    <property type="entry name" value="Cysteine proteinases"/>
    <property type="match status" value="1"/>
</dbReference>
<evidence type="ECO:0000259" key="10">
    <source>
        <dbReference type="PROSITE" id="PS51283"/>
    </source>
</evidence>
<feature type="region of interest" description="Disordered" evidence="8">
    <location>
        <begin position="378"/>
        <end position="410"/>
    </location>
</feature>
<dbReference type="PROSITE" id="PS50235">
    <property type="entry name" value="USP_3"/>
    <property type="match status" value="1"/>
</dbReference>
<evidence type="ECO:0000256" key="6">
    <source>
        <dbReference type="ARBA" id="ARBA00022801"/>
    </source>
</evidence>
<feature type="region of interest" description="Disordered" evidence="8">
    <location>
        <begin position="32"/>
        <end position="51"/>
    </location>
</feature>
<dbReference type="GO" id="GO:0006508">
    <property type="term" value="P:proteolysis"/>
    <property type="evidence" value="ECO:0007669"/>
    <property type="project" value="UniProtKB-KW"/>
</dbReference>
<sequence length="1373" mass="150376">MADGSVASSEGNGEAIRIDAISTAASIAPSTATTIGSTQPSSTSATSASSLSIPSLEEQAHFIMKSKYQTELKAGDLGYIISGPWLNQLIAKSPDSGVQLTKEDAESEIGPIDNSDLVDTTQMQWQAKKTSDDRENDEDSAVPEDFVAIKPGTLGEDFEILPEEAWNSLVSWYGLAEGSPVITRRAVDTSETIMPHIQYEIHPPTFTLYKLRDPGTNVTKDLLDKEKLQSPKTIIAGKSDSFQKLLRKVKKLADVDVARKIRLWRIIENSSEHDLESASKSPRKGGKGKGAEPFKQLVIDLQPFLDLSLGAERELVDLKDQSGDPKCDSSMKISAAGLGAGGTIVIEEQSSDGEWISEKATKVAKKSGQQVTVALNGKNVTGGPGKKKGLARPDSPSRSSSAAVIRSGFLGRPAERREGRTLGKCGLSNLGNTCYMNSALQCLRSVAELSNYFLSNKYSEELNPGNPLSHNGKVAKAYAALLGHIFSPTCPGSVSPREFKSTISRFSLSFSGYGQQDTQEFLAFLLDGLHEDLNRIQKKPYIEKPESTDGMVGDNEAIAKLAQEHWSIYKQRNDSVIADLFGGLYQSTLVCPDCEKVSITFDPFMDLTLPLPVENVWGRDIYFFPSSASGKGLIKVPVEMDKNSSIKSLKEHFARKFGLDPKKTMASEVYKGKFFKHYEDYQTVSETIRQDDDAFIYELDDAPTNYPASKGKKPRRTGFYGPSYGRFDDDDDVPDPGAPECDRLLVPVFNKVQKQNRYGIGSTAEVFGLPFFIVVNRDEVRSFDAIMKKIIEKYQVLTTRNFHESEASPSESETEEAVEVKDELEDMNETEEETDDGFVDVSMKDASSMVGSDRRTAKSSRRSLPAGIQDLFTVKVTKRRSGDSAVITGWQSLETAFDIRERLNREQSASPPRRKTSGYFTSAGLSGRASPVSDSSDADFEDAPEPEHDIMQDASDDENAGAPSGNPSCREFKTPTRSFSPSLADDPPLLMWGEGLICEWSTEGYDSMFGGESKDDLRGVPLYNSVPLVQDQELELRRRRRDERKRKGIHLEDCLDEFAKEEILSEEDPWFCPRCKVHRRASKKFELWKCPDILVIHLKRFSSSRNFRDKIDVLIDCPTAGLNLQERVGLKEEGKSLVYDLIAVDNHYGGLGGGHYTAFAKSWIDNKWYHYDDSSVREVNEQKVITSAAYLLFYRRRSETSLGGPRLNRILSESPGSASSSRNTSPTRAGEGGPSGDSSATVLLNGRSPGGGMSGLSTIYSATGNTNLWGDEQLPKYSESSGMEMVLVKTQGSPTSNKAPTVGYGFASSSADRGESPGDSDDGVFIGPLLDPIEPADTPTDIRVHDGEGLSPTLSGGNSGTAGAYNVTEAMES</sequence>
<feature type="compositionally biased region" description="Low complexity" evidence="8">
    <location>
        <begin position="392"/>
        <end position="407"/>
    </location>
</feature>
<evidence type="ECO:0000256" key="4">
    <source>
        <dbReference type="ARBA" id="ARBA00022670"/>
    </source>
</evidence>
<feature type="domain" description="USP" evidence="9">
    <location>
        <begin position="425"/>
        <end position="1197"/>
    </location>
</feature>
<evidence type="ECO:0000256" key="2">
    <source>
        <dbReference type="ARBA" id="ARBA00009085"/>
    </source>
</evidence>
<dbReference type="EC" id="3.4.19.12" evidence="3"/>
<dbReference type="Pfam" id="PF00443">
    <property type="entry name" value="UCH"/>
    <property type="match status" value="1"/>
</dbReference>
<feature type="compositionally biased region" description="Polar residues" evidence="8">
    <location>
        <begin position="1214"/>
        <end position="1227"/>
    </location>
</feature>
<dbReference type="STRING" id="42251.A0A2T7A8N2"/>
<gene>
    <name evidence="11" type="ORF">B9Z19DRAFT_961618</name>
</gene>
<dbReference type="Gene3D" id="3.90.70.10">
    <property type="entry name" value="Cysteine proteinases"/>
    <property type="match status" value="2"/>
</dbReference>
<accession>A0A2T7A8N2</accession>
<dbReference type="InterPro" id="IPR018200">
    <property type="entry name" value="USP_CS"/>
</dbReference>
<feature type="domain" description="DUSP" evidence="10">
    <location>
        <begin position="54"/>
        <end position="187"/>
    </location>
</feature>
<dbReference type="InterPro" id="IPR006615">
    <property type="entry name" value="Pept_C19_DUSP"/>
</dbReference>
<dbReference type="PROSITE" id="PS51283">
    <property type="entry name" value="DUSP"/>
    <property type="match status" value="1"/>
</dbReference>
<evidence type="ECO:0000313" key="12">
    <source>
        <dbReference type="Proteomes" id="UP000244722"/>
    </source>
</evidence>
<comment type="similarity">
    <text evidence="2">Belongs to the peptidase C19 family.</text>
</comment>
<keyword evidence="12" id="KW-1185">Reference proteome</keyword>
<keyword evidence="5" id="KW-0833">Ubl conjugation pathway</keyword>
<keyword evidence="6" id="KW-0378">Hydrolase</keyword>
<dbReference type="InterPro" id="IPR035927">
    <property type="entry name" value="DUSP-like_sf"/>
</dbReference>
<dbReference type="Gene3D" id="3.30.2230.10">
    <property type="entry name" value="DUSP-like"/>
    <property type="match status" value="1"/>
</dbReference>
<dbReference type="OrthoDB" id="952271at2759"/>
<comment type="caution">
    <text evidence="11">The sequence shown here is derived from an EMBL/GenBank/DDBJ whole genome shotgun (WGS) entry which is preliminary data.</text>
</comment>
<dbReference type="InterPro" id="IPR001394">
    <property type="entry name" value="Peptidase_C19_UCH"/>
</dbReference>
<dbReference type="GO" id="GO:0016579">
    <property type="term" value="P:protein deubiquitination"/>
    <property type="evidence" value="ECO:0007669"/>
    <property type="project" value="InterPro"/>
</dbReference>
<evidence type="ECO:0000256" key="5">
    <source>
        <dbReference type="ARBA" id="ARBA00022786"/>
    </source>
</evidence>
<evidence type="ECO:0000256" key="3">
    <source>
        <dbReference type="ARBA" id="ARBA00012759"/>
    </source>
</evidence>
<evidence type="ECO:0000313" key="11">
    <source>
        <dbReference type="EMBL" id="PUU84096.1"/>
    </source>
</evidence>
<evidence type="ECO:0000256" key="7">
    <source>
        <dbReference type="ARBA" id="ARBA00022807"/>
    </source>
</evidence>
<evidence type="ECO:0000256" key="1">
    <source>
        <dbReference type="ARBA" id="ARBA00000707"/>
    </source>
</evidence>
<evidence type="ECO:0000259" key="9">
    <source>
        <dbReference type="PROSITE" id="PS50235"/>
    </source>
</evidence>